<evidence type="ECO:0000256" key="6">
    <source>
        <dbReference type="ARBA" id="ARBA00048348"/>
    </source>
</evidence>
<dbReference type="EC" id="4.2.1.1" evidence="2"/>
<comment type="similarity">
    <text evidence="1">Belongs to the alpha-carbonic anhydrase family.</text>
</comment>
<dbReference type="GO" id="GO:0004089">
    <property type="term" value="F:carbonate dehydratase activity"/>
    <property type="evidence" value="ECO:0007669"/>
    <property type="project" value="UniProtKB-EC"/>
</dbReference>
<keyword evidence="3" id="KW-0479">Metal-binding</keyword>
<organism evidence="8 9">
    <name type="scientific">Larkinella punicea</name>
    <dbReference type="NCBI Taxonomy" id="2315727"/>
    <lineage>
        <taxon>Bacteria</taxon>
        <taxon>Pseudomonadati</taxon>
        <taxon>Bacteroidota</taxon>
        <taxon>Cytophagia</taxon>
        <taxon>Cytophagales</taxon>
        <taxon>Spirosomataceae</taxon>
        <taxon>Larkinella</taxon>
    </lineage>
</organism>
<reference evidence="8 9" key="1">
    <citation type="submission" date="2018-07" db="EMBL/GenBank/DDBJ databases">
        <title>Genome analysis of Larkinella rosea.</title>
        <authorList>
            <person name="Zhou Z."/>
            <person name="Wang G."/>
        </authorList>
    </citation>
    <scope>NUCLEOTIDE SEQUENCE [LARGE SCALE GENOMIC DNA]</scope>
    <source>
        <strain evidence="9">zzj9</strain>
    </source>
</reference>
<evidence type="ECO:0000256" key="3">
    <source>
        <dbReference type="ARBA" id="ARBA00022723"/>
    </source>
</evidence>
<feature type="domain" description="Alpha-carbonic anhydrase" evidence="7">
    <location>
        <begin position="33"/>
        <end position="251"/>
    </location>
</feature>
<evidence type="ECO:0000313" key="9">
    <source>
        <dbReference type="Proteomes" id="UP000253383"/>
    </source>
</evidence>
<evidence type="ECO:0000313" key="8">
    <source>
        <dbReference type="EMBL" id="RCR65643.1"/>
    </source>
</evidence>
<dbReference type="RefSeq" id="WP_114410038.1">
    <property type="nucleotide sequence ID" value="NZ_QOWE01000039.1"/>
</dbReference>
<comment type="caution">
    <text evidence="8">The sequence shown here is derived from an EMBL/GenBank/DDBJ whole genome shotgun (WGS) entry which is preliminary data.</text>
</comment>
<dbReference type="InterPro" id="IPR001148">
    <property type="entry name" value="CA_dom"/>
</dbReference>
<dbReference type="PANTHER" id="PTHR18952:SF265">
    <property type="entry name" value="CARBONIC ANHYDRASE"/>
    <property type="match status" value="1"/>
</dbReference>
<dbReference type="CDD" id="cd03124">
    <property type="entry name" value="alpha_CA_prokaryotic_like"/>
    <property type="match status" value="1"/>
</dbReference>
<dbReference type="Gene3D" id="3.10.200.10">
    <property type="entry name" value="Alpha carbonic anhydrase"/>
    <property type="match status" value="1"/>
</dbReference>
<dbReference type="InterPro" id="IPR041891">
    <property type="entry name" value="Alpha_CA_prokaryot-like"/>
</dbReference>
<dbReference type="OrthoDB" id="5327615at2"/>
<comment type="catalytic activity">
    <reaction evidence="6">
        <text>hydrogencarbonate + H(+) = CO2 + H2O</text>
        <dbReference type="Rhea" id="RHEA:10748"/>
        <dbReference type="ChEBI" id="CHEBI:15377"/>
        <dbReference type="ChEBI" id="CHEBI:15378"/>
        <dbReference type="ChEBI" id="CHEBI:16526"/>
        <dbReference type="ChEBI" id="CHEBI:17544"/>
        <dbReference type="EC" id="4.2.1.1"/>
    </reaction>
</comment>
<evidence type="ECO:0000256" key="5">
    <source>
        <dbReference type="ARBA" id="ARBA00023239"/>
    </source>
</evidence>
<accession>A0A368JGH7</accession>
<evidence type="ECO:0000256" key="4">
    <source>
        <dbReference type="ARBA" id="ARBA00022833"/>
    </source>
</evidence>
<dbReference type="AlphaFoldDB" id="A0A368JGH7"/>
<dbReference type="Proteomes" id="UP000253383">
    <property type="component" value="Unassembled WGS sequence"/>
</dbReference>
<evidence type="ECO:0000259" key="7">
    <source>
        <dbReference type="PROSITE" id="PS51144"/>
    </source>
</evidence>
<dbReference type="SMART" id="SM01057">
    <property type="entry name" value="Carb_anhydrase"/>
    <property type="match status" value="1"/>
</dbReference>
<evidence type="ECO:0000256" key="2">
    <source>
        <dbReference type="ARBA" id="ARBA00012925"/>
    </source>
</evidence>
<dbReference type="EMBL" id="QOWE01000039">
    <property type="protein sequence ID" value="RCR65643.1"/>
    <property type="molecule type" value="Genomic_DNA"/>
</dbReference>
<gene>
    <name evidence="8" type="ORF">DUE52_31080</name>
</gene>
<dbReference type="PANTHER" id="PTHR18952">
    <property type="entry name" value="CARBONIC ANHYDRASE"/>
    <property type="match status" value="1"/>
</dbReference>
<dbReference type="PROSITE" id="PS51144">
    <property type="entry name" value="ALPHA_CA_2"/>
    <property type="match status" value="1"/>
</dbReference>
<keyword evidence="5" id="KW-0456">Lyase</keyword>
<protein>
    <recommendedName>
        <fullName evidence="2">carbonic anhydrase</fullName>
        <ecNumber evidence="2">4.2.1.1</ecNumber>
    </recommendedName>
</protein>
<proteinExistence type="inferred from homology"/>
<name>A0A368JGH7_9BACT</name>
<dbReference type="SUPFAM" id="SSF51069">
    <property type="entry name" value="Carbonic anhydrase"/>
    <property type="match status" value="1"/>
</dbReference>
<keyword evidence="4" id="KW-0862">Zinc</keyword>
<dbReference type="GO" id="GO:0008270">
    <property type="term" value="F:zinc ion binding"/>
    <property type="evidence" value="ECO:0007669"/>
    <property type="project" value="InterPro"/>
</dbReference>
<dbReference type="Pfam" id="PF00194">
    <property type="entry name" value="Carb_anhydrase"/>
    <property type="match status" value="1"/>
</dbReference>
<evidence type="ECO:0000256" key="1">
    <source>
        <dbReference type="ARBA" id="ARBA00010718"/>
    </source>
</evidence>
<keyword evidence="9" id="KW-1185">Reference proteome</keyword>
<sequence length="252" mass="28529">MNQFSIIKVFIIMLAIAVGSCSKTEDIVKPDVIHWNYEHPDWQTQGFSECAGPIQSPVDIQTNSTIKVDLPNLDFNYSAFPIKIIDNGHTLQVNNNGTNRVVYNKKTYDFKQFHFHYHSEHLLDGVASDMELHLVHQDPSSGALLVVGYFLKKGVANSLFESVLSNWPKQKETEVSTTTSIDLNSLLPSDNRYYTYMGSLTTPPCSQGVMFFIVKTPIEVSSAQIDQFKAHYDHNARPVQPLNSRLLYEDIL</sequence>
<dbReference type="InterPro" id="IPR036398">
    <property type="entry name" value="CA_dom_sf"/>
</dbReference>
<dbReference type="InterPro" id="IPR023561">
    <property type="entry name" value="Carbonic_anhydrase_a-class"/>
</dbReference>